<accession>A0A9R1DQ44</accession>
<reference evidence="3" key="1">
    <citation type="journal article" date="2017" name="Gigascience">
        <title>The first near-complete assembly of the hexaploid bread wheat genome, Triticum aestivum.</title>
        <authorList>
            <person name="Zimin A.V."/>
            <person name="Puiu D."/>
            <person name="Hall R."/>
            <person name="Kingan S."/>
            <person name="Clavijo B.J."/>
            <person name="Salzberg S.L."/>
        </authorList>
    </citation>
    <scope>NUCLEOTIDE SEQUENCE</scope>
    <source>
        <tissue evidence="3">Leaf</tissue>
    </source>
</reference>
<feature type="compositionally biased region" description="Basic and acidic residues" evidence="1">
    <location>
        <begin position="95"/>
        <end position="117"/>
    </location>
</feature>
<dbReference type="Proteomes" id="UP000815260">
    <property type="component" value="Chromosome 1D"/>
</dbReference>
<dbReference type="AlphaFoldDB" id="A0A9R1DQ44"/>
<feature type="region of interest" description="Disordered" evidence="1">
    <location>
        <begin position="71"/>
        <end position="117"/>
    </location>
</feature>
<feature type="transmembrane region" description="Helical" evidence="2">
    <location>
        <begin position="15"/>
        <end position="37"/>
    </location>
</feature>
<sequence length="172" mass="20189">CIICSCFSICSSFSYLLPFVLIVLTNHYVPLIVGMAASQPNKPTMKEDGEDEMAGWWEKAAKKLREEDAAKLKKKKEEELEKERKRKQSAANAMRAREQALMRQVEEAQKKRQQDFEERTMKLWAIAAEKEERDKQIFMERVIKEAHLIRKREEEKEEERKKKKGKGPSSTQ</sequence>
<organism evidence="3">
    <name type="scientific">Triticum aestivum</name>
    <name type="common">Wheat</name>
    <dbReference type="NCBI Taxonomy" id="4565"/>
    <lineage>
        <taxon>Eukaryota</taxon>
        <taxon>Viridiplantae</taxon>
        <taxon>Streptophyta</taxon>
        <taxon>Embryophyta</taxon>
        <taxon>Tracheophyta</taxon>
        <taxon>Spermatophyta</taxon>
        <taxon>Magnoliopsida</taxon>
        <taxon>Liliopsida</taxon>
        <taxon>Poales</taxon>
        <taxon>Poaceae</taxon>
        <taxon>BOP clade</taxon>
        <taxon>Pooideae</taxon>
        <taxon>Triticodae</taxon>
        <taxon>Triticeae</taxon>
        <taxon>Triticinae</taxon>
        <taxon>Triticum</taxon>
    </lineage>
</organism>
<proteinExistence type="predicted"/>
<gene>
    <name evidence="3" type="ORF">CFC21_012289</name>
</gene>
<comment type="caution">
    <text evidence="3">The sequence shown here is derived from an EMBL/GenBank/DDBJ whole genome shotgun (WGS) entry which is preliminary data.</text>
</comment>
<feature type="region of interest" description="Disordered" evidence="1">
    <location>
        <begin position="148"/>
        <end position="172"/>
    </location>
</feature>
<keyword evidence="2" id="KW-0812">Transmembrane</keyword>
<feature type="compositionally biased region" description="Basic and acidic residues" evidence="1">
    <location>
        <begin position="148"/>
        <end position="160"/>
    </location>
</feature>
<protein>
    <submittedName>
        <fullName evidence="3">Uncharacterized protein</fullName>
    </submittedName>
</protein>
<dbReference type="OrthoDB" id="709418at2759"/>
<feature type="compositionally biased region" description="Basic and acidic residues" evidence="1">
    <location>
        <begin position="71"/>
        <end position="83"/>
    </location>
</feature>
<name>A0A9R1DQ44_WHEAT</name>
<feature type="non-terminal residue" evidence="3">
    <location>
        <position position="1"/>
    </location>
</feature>
<evidence type="ECO:0000256" key="1">
    <source>
        <dbReference type="SAM" id="MobiDB-lite"/>
    </source>
</evidence>
<keyword evidence="2" id="KW-0472">Membrane</keyword>
<evidence type="ECO:0000256" key="2">
    <source>
        <dbReference type="SAM" id="Phobius"/>
    </source>
</evidence>
<keyword evidence="2" id="KW-1133">Transmembrane helix</keyword>
<dbReference type="EMBL" id="CM022213">
    <property type="protein sequence ID" value="KAF6995861.1"/>
    <property type="molecule type" value="Genomic_DNA"/>
</dbReference>
<evidence type="ECO:0000313" key="3">
    <source>
        <dbReference type="EMBL" id="KAF6995861.1"/>
    </source>
</evidence>
<reference evidence="3" key="2">
    <citation type="submission" date="2020-03" db="EMBL/GenBank/DDBJ databases">
        <title>The second near-complete assembly of the hexaploid bread wheat (Triticum aestivum) genome.</title>
        <authorList>
            <person name="Zimin A.V."/>
            <person name="Puiu D."/>
            <person name="Shumante A."/>
            <person name="Alonge M."/>
            <person name="Salzberg S.L."/>
        </authorList>
    </citation>
    <scope>NUCLEOTIDE SEQUENCE</scope>
    <source>
        <tissue evidence="3">Leaf</tissue>
    </source>
</reference>